<keyword evidence="1" id="KW-1133">Transmembrane helix</keyword>
<reference evidence="2 3" key="1">
    <citation type="journal article" date="2016" name="Nat. Commun.">
        <title>Thousands of microbial genomes shed light on interconnected biogeochemical processes in an aquifer system.</title>
        <authorList>
            <person name="Anantharaman K."/>
            <person name="Brown C.T."/>
            <person name="Hug L.A."/>
            <person name="Sharon I."/>
            <person name="Castelle C.J."/>
            <person name="Probst A.J."/>
            <person name="Thomas B.C."/>
            <person name="Singh A."/>
            <person name="Wilkins M.J."/>
            <person name="Karaoz U."/>
            <person name="Brodie E.L."/>
            <person name="Williams K.H."/>
            <person name="Hubbard S.S."/>
            <person name="Banfield J.F."/>
        </authorList>
    </citation>
    <scope>NUCLEOTIDE SEQUENCE [LARGE SCALE GENOMIC DNA]</scope>
</reference>
<gene>
    <name evidence="2" type="ORF">A2Z63_00825</name>
</gene>
<dbReference type="Proteomes" id="UP000178405">
    <property type="component" value="Unassembled WGS sequence"/>
</dbReference>
<proteinExistence type="predicted"/>
<organism evidence="2 3">
    <name type="scientific">Candidatus Giovannonibacteria bacterium RIFCSPLOWO2_02_44_8</name>
    <dbReference type="NCBI Taxonomy" id="1798355"/>
    <lineage>
        <taxon>Bacteria</taxon>
        <taxon>Candidatus Giovannoniibacteriota</taxon>
    </lineage>
</organism>
<evidence type="ECO:0000313" key="3">
    <source>
        <dbReference type="Proteomes" id="UP000178405"/>
    </source>
</evidence>
<sequence>MKNRFRNMLFLSVSFGVFTLVITCVAVLVSQGIGIKSGEPNYELSAFFGIVALIFGAVTLLTAIDAGEEWNTGHLASKSNLKVNSIYEVVISGPIGAPDKVKGFLYVLRLQDGDLRAFNIDAVFPPIFKVVLAKDNPGEHQYLEYPRPTPVRV</sequence>
<dbReference type="EMBL" id="MFIH01000024">
    <property type="protein sequence ID" value="OGF85573.1"/>
    <property type="molecule type" value="Genomic_DNA"/>
</dbReference>
<feature type="transmembrane region" description="Helical" evidence="1">
    <location>
        <begin position="42"/>
        <end position="64"/>
    </location>
</feature>
<accession>A0A1F5XCD5</accession>
<evidence type="ECO:0000256" key="1">
    <source>
        <dbReference type="SAM" id="Phobius"/>
    </source>
</evidence>
<dbReference type="AlphaFoldDB" id="A0A1F5XCD5"/>
<evidence type="ECO:0000313" key="2">
    <source>
        <dbReference type="EMBL" id="OGF85573.1"/>
    </source>
</evidence>
<comment type="caution">
    <text evidence="2">The sequence shown here is derived from an EMBL/GenBank/DDBJ whole genome shotgun (WGS) entry which is preliminary data.</text>
</comment>
<keyword evidence="1" id="KW-0812">Transmembrane</keyword>
<keyword evidence="1" id="KW-0472">Membrane</keyword>
<protein>
    <submittedName>
        <fullName evidence="2">Uncharacterized protein</fullName>
    </submittedName>
</protein>
<name>A0A1F5XCD5_9BACT</name>